<dbReference type="InterPro" id="IPR008557">
    <property type="entry name" value="PhoX"/>
</dbReference>
<name>A0A8J3DKL5_9BACT</name>
<evidence type="ECO:0000313" key="2">
    <source>
        <dbReference type="Proteomes" id="UP000642829"/>
    </source>
</evidence>
<reference evidence="1" key="2">
    <citation type="submission" date="2020-09" db="EMBL/GenBank/DDBJ databases">
        <authorList>
            <person name="Sun Q."/>
            <person name="Kim S."/>
        </authorList>
    </citation>
    <scope>NUCLEOTIDE SEQUENCE</scope>
    <source>
        <strain evidence="1">KCTC 12870</strain>
    </source>
</reference>
<dbReference type="Pfam" id="PF05787">
    <property type="entry name" value="PhoX"/>
    <property type="match status" value="2"/>
</dbReference>
<reference evidence="1" key="1">
    <citation type="journal article" date="2014" name="Int. J. Syst. Evol. Microbiol.">
        <title>Complete genome sequence of Corynebacterium casei LMG S-19264T (=DSM 44701T), isolated from a smear-ripened cheese.</title>
        <authorList>
            <consortium name="US DOE Joint Genome Institute (JGI-PGF)"/>
            <person name="Walter F."/>
            <person name="Albersmeier A."/>
            <person name="Kalinowski J."/>
            <person name="Ruckert C."/>
        </authorList>
    </citation>
    <scope>NUCLEOTIDE SEQUENCE</scope>
    <source>
        <strain evidence="1">KCTC 12870</strain>
    </source>
</reference>
<organism evidence="1 2">
    <name type="scientific">Cerasicoccus arenae</name>
    <dbReference type="NCBI Taxonomy" id="424488"/>
    <lineage>
        <taxon>Bacteria</taxon>
        <taxon>Pseudomonadati</taxon>
        <taxon>Verrucomicrobiota</taxon>
        <taxon>Opitutia</taxon>
        <taxon>Puniceicoccales</taxon>
        <taxon>Cerasicoccaceae</taxon>
        <taxon>Cerasicoccus</taxon>
    </lineage>
</organism>
<sequence>MLNRRRFIQTIGVSSSVLTLGFGGLQKLMAQGPSQSAAGFGPLMRDSASVVELPAGFSYQIISQTGQTMADGLLSPGRQDGMAAFPGPDGRVILIRNHENEYPWRAMGPFGLLNERYGQIDPALLYDARTDSMPCLGGCTVLIYNPETKQVEKEFLRLIGTERNCAGGPTPWGTWITCEESTVAVKDGYGEDHGFAFEVTPTTDPAIEPPSPLKAMGRFRREAVAIDPQTGIVYQTEDMGDGCFYRFIPDQPGKLDSGKLQALVIKDGPTDTRNNPGATSEFPLNKSYALDWVDLDEVEAPENDLRHRAHAKGAAVFARTEGIWMGSDELYFACTTGGPKLFGQIFRFNPSRDDRPDQLELFIESLDSSLMQNADNLVIAPWGDVLLCEDSNAPHKRLVGVTPTGEIYHFARCVYNSSEIAGACFSPDGQTLFFNVQNNPGFTVAVTGPWPKS</sequence>
<dbReference type="PANTHER" id="PTHR35399">
    <property type="entry name" value="SLR8030 PROTEIN"/>
    <property type="match status" value="1"/>
</dbReference>
<dbReference type="PANTHER" id="PTHR35399:SF4">
    <property type="entry name" value="MEMBRANE PROTEIN"/>
    <property type="match status" value="1"/>
</dbReference>
<comment type="caution">
    <text evidence="1">The sequence shown here is derived from an EMBL/GenBank/DDBJ whole genome shotgun (WGS) entry which is preliminary data.</text>
</comment>
<keyword evidence="2" id="KW-1185">Reference proteome</keyword>
<protein>
    <submittedName>
        <fullName evidence="1">dTDP-glucose 4,6-dehydratase</fullName>
    </submittedName>
</protein>
<evidence type="ECO:0000313" key="1">
    <source>
        <dbReference type="EMBL" id="GHC12282.1"/>
    </source>
</evidence>
<dbReference type="RefSeq" id="WP_189517137.1">
    <property type="nucleotide sequence ID" value="NZ_BMXG01000028.1"/>
</dbReference>
<proteinExistence type="predicted"/>
<accession>A0A8J3DKL5</accession>
<dbReference type="AlphaFoldDB" id="A0A8J3DKL5"/>
<dbReference type="SUPFAM" id="SSF63829">
    <property type="entry name" value="Calcium-dependent phosphotriesterase"/>
    <property type="match status" value="1"/>
</dbReference>
<gene>
    <name evidence="1" type="ORF">GCM10007047_32050</name>
</gene>
<dbReference type="EMBL" id="BMXG01000028">
    <property type="protein sequence ID" value="GHC12282.1"/>
    <property type="molecule type" value="Genomic_DNA"/>
</dbReference>
<dbReference type="Proteomes" id="UP000642829">
    <property type="component" value="Unassembled WGS sequence"/>
</dbReference>